<comment type="caution">
    <text evidence="1">The sequence shown here is derived from an EMBL/GenBank/DDBJ whole genome shotgun (WGS) entry which is preliminary data.</text>
</comment>
<dbReference type="Proteomes" id="UP000678276">
    <property type="component" value="Unassembled WGS sequence"/>
</dbReference>
<evidence type="ECO:0000313" key="1">
    <source>
        <dbReference type="EMBL" id="MBP0617790.1"/>
    </source>
</evidence>
<proteinExistence type="predicted"/>
<dbReference type="EMBL" id="JAGJCF010000020">
    <property type="protein sequence ID" value="MBP0617790.1"/>
    <property type="molecule type" value="Genomic_DNA"/>
</dbReference>
<sequence length="46" mass="5271">MSIEQHIEELRGELRNALDRGERKWRVAELAEAEAGLKAILNEPLD</sequence>
<dbReference type="RefSeq" id="WP_209596977.1">
    <property type="nucleotide sequence ID" value="NZ_JAGJCF010000020.1"/>
</dbReference>
<keyword evidence="2" id="KW-1185">Reference proteome</keyword>
<protein>
    <submittedName>
        <fullName evidence="1">Uncharacterized protein</fullName>
    </submittedName>
</protein>
<evidence type="ECO:0000313" key="2">
    <source>
        <dbReference type="Proteomes" id="UP000678276"/>
    </source>
</evidence>
<organism evidence="1 2">
    <name type="scientific">Jiella mangrovi</name>
    <dbReference type="NCBI Taxonomy" id="2821407"/>
    <lineage>
        <taxon>Bacteria</taxon>
        <taxon>Pseudomonadati</taxon>
        <taxon>Pseudomonadota</taxon>
        <taxon>Alphaproteobacteria</taxon>
        <taxon>Hyphomicrobiales</taxon>
        <taxon>Aurantimonadaceae</taxon>
        <taxon>Jiella</taxon>
    </lineage>
</organism>
<accession>A0ABS4BM32</accession>
<reference evidence="1 2" key="1">
    <citation type="submission" date="2021-04" db="EMBL/GenBank/DDBJ databases">
        <title>Whole genome sequence of Jiella sp. KSK16Y-1.</title>
        <authorList>
            <person name="Tuo L."/>
        </authorList>
    </citation>
    <scope>NUCLEOTIDE SEQUENCE [LARGE SCALE GENOMIC DNA]</scope>
    <source>
        <strain evidence="1 2">KSK16Y-1</strain>
    </source>
</reference>
<name>A0ABS4BM32_9HYPH</name>
<gene>
    <name evidence="1" type="ORF">J6595_19585</name>
</gene>